<reference evidence="12 13" key="1">
    <citation type="journal article" date="2024" name="BMC Genomics">
        <title>De novo assembly and annotation of Popillia japonica's genome with initial clues to its potential as an invasive pest.</title>
        <authorList>
            <person name="Cucini C."/>
            <person name="Boschi S."/>
            <person name="Funari R."/>
            <person name="Cardaioli E."/>
            <person name="Iannotti N."/>
            <person name="Marturano G."/>
            <person name="Paoli F."/>
            <person name="Bruttini M."/>
            <person name="Carapelli A."/>
            <person name="Frati F."/>
            <person name="Nardi F."/>
        </authorList>
    </citation>
    <scope>NUCLEOTIDE SEQUENCE [LARGE SCALE GENOMIC DNA]</scope>
    <source>
        <strain evidence="12">DMR45628</strain>
    </source>
</reference>
<feature type="transmembrane region" description="Helical" evidence="10">
    <location>
        <begin position="7"/>
        <end position="29"/>
    </location>
</feature>
<keyword evidence="6 10" id="KW-1133">Transmembrane helix</keyword>
<dbReference type="GO" id="GO:0005886">
    <property type="term" value="C:plasma membrane"/>
    <property type="evidence" value="ECO:0007669"/>
    <property type="project" value="UniProtKB-SubCell"/>
</dbReference>
<keyword evidence="9" id="KW-0807">Transducer</keyword>
<evidence type="ECO:0000256" key="5">
    <source>
        <dbReference type="ARBA" id="ARBA00022725"/>
    </source>
</evidence>
<evidence type="ECO:0000256" key="2">
    <source>
        <dbReference type="ARBA" id="ARBA00022475"/>
    </source>
</evidence>
<dbReference type="GO" id="GO:0007165">
    <property type="term" value="P:signal transduction"/>
    <property type="evidence" value="ECO:0007669"/>
    <property type="project" value="UniProtKB-KW"/>
</dbReference>
<keyword evidence="11" id="KW-0732">Signal</keyword>
<evidence type="ECO:0000313" key="13">
    <source>
        <dbReference type="Proteomes" id="UP001458880"/>
    </source>
</evidence>
<dbReference type="InterPro" id="IPR004117">
    <property type="entry name" value="7tm6_olfct_rcpt"/>
</dbReference>
<evidence type="ECO:0000256" key="10">
    <source>
        <dbReference type="SAM" id="Phobius"/>
    </source>
</evidence>
<comment type="caution">
    <text evidence="12">The sequence shown here is derived from an EMBL/GenBank/DDBJ whole genome shotgun (WGS) entry which is preliminary data.</text>
</comment>
<evidence type="ECO:0000256" key="8">
    <source>
        <dbReference type="ARBA" id="ARBA00023170"/>
    </source>
</evidence>
<feature type="transmembrane region" description="Helical" evidence="10">
    <location>
        <begin position="41"/>
        <end position="58"/>
    </location>
</feature>
<dbReference type="PANTHER" id="PTHR21137">
    <property type="entry name" value="ODORANT RECEPTOR"/>
    <property type="match status" value="1"/>
</dbReference>
<name>A0AAW1JHS2_POPJA</name>
<evidence type="ECO:0000256" key="9">
    <source>
        <dbReference type="ARBA" id="ARBA00023224"/>
    </source>
</evidence>
<evidence type="ECO:0000256" key="11">
    <source>
        <dbReference type="SAM" id="SignalP"/>
    </source>
</evidence>
<feature type="signal peptide" evidence="11">
    <location>
        <begin position="1"/>
        <end position="16"/>
    </location>
</feature>
<comment type="subcellular location">
    <subcellularLocation>
        <location evidence="1">Cell membrane</location>
        <topology evidence="1">Multi-pass membrane protein</topology>
    </subcellularLocation>
</comment>
<keyword evidence="7 10" id="KW-0472">Membrane</keyword>
<evidence type="ECO:0000256" key="6">
    <source>
        <dbReference type="ARBA" id="ARBA00022989"/>
    </source>
</evidence>
<keyword evidence="13" id="KW-1185">Reference proteome</keyword>
<proteinExistence type="predicted"/>
<feature type="chain" id="PRO_5043844747" evidence="11">
    <location>
        <begin position="17"/>
        <end position="236"/>
    </location>
</feature>
<dbReference type="GO" id="GO:0004984">
    <property type="term" value="F:olfactory receptor activity"/>
    <property type="evidence" value="ECO:0007669"/>
    <property type="project" value="InterPro"/>
</dbReference>
<keyword evidence="3" id="KW-0716">Sensory transduction</keyword>
<evidence type="ECO:0000256" key="4">
    <source>
        <dbReference type="ARBA" id="ARBA00022692"/>
    </source>
</evidence>
<evidence type="ECO:0000313" key="12">
    <source>
        <dbReference type="EMBL" id="KAK9703353.1"/>
    </source>
</evidence>
<dbReference type="PANTHER" id="PTHR21137:SF35">
    <property type="entry name" value="ODORANT RECEPTOR 19A-RELATED"/>
    <property type="match status" value="1"/>
</dbReference>
<dbReference type="GO" id="GO:0005549">
    <property type="term" value="F:odorant binding"/>
    <property type="evidence" value="ECO:0007669"/>
    <property type="project" value="InterPro"/>
</dbReference>
<gene>
    <name evidence="12" type="ORF">QE152_g29389</name>
</gene>
<sequence>MSMVLSLPLFVQYSCGCFIICNAILQLAIVENSNTTNTISILMYTCVNFSQLAAYHWLGNEIMYKSNKVGEACYRSKWYLLDRRSQKCILLLMERAKKPLIIQLYTIVYISLESLTVHGKTTADTLTIVAYTCVTFSQLAAYHWLGNEIMHKSNNVIEACYLSKWYRLDGKSQKGILLLMERAKRPLIIKSYTIIYISLESLAIVSVTTLNYTSLYFKFLDSTMVVFTLCVNKSDV</sequence>
<accession>A0AAW1JHS2</accession>
<evidence type="ECO:0000256" key="1">
    <source>
        <dbReference type="ARBA" id="ARBA00004651"/>
    </source>
</evidence>
<keyword evidence="2" id="KW-1003">Cell membrane</keyword>
<organism evidence="12 13">
    <name type="scientific">Popillia japonica</name>
    <name type="common">Japanese beetle</name>
    <dbReference type="NCBI Taxonomy" id="7064"/>
    <lineage>
        <taxon>Eukaryota</taxon>
        <taxon>Metazoa</taxon>
        <taxon>Ecdysozoa</taxon>
        <taxon>Arthropoda</taxon>
        <taxon>Hexapoda</taxon>
        <taxon>Insecta</taxon>
        <taxon>Pterygota</taxon>
        <taxon>Neoptera</taxon>
        <taxon>Endopterygota</taxon>
        <taxon>Coleoptera</taxon>
        <taxon>Polyphaga</taxon>
        <taxon>Scarabaeiformia</taxon>
        <taxon>Scarabaeidae</taxon>
        <taxon>Rutelinae</taxon>
        <taxon>Popillia</taxon>
    </lineage>
</organism>
<dbReference type="AlphaFoldDB" id="A0AAW1JHS2"/>
<evidence type="ECO:0000256" key="3">
    <source>
        <dbReference type="ARBA" id="ARBA00022606"/>
    </source>
</evidence>
<dbReference type="Pfam" id="PF02949">
    <property type="entry name" value="7tm_6"/>
    <property type="match status" value="2"/>
</dbReference>
<evidence type="ECO:0000256" key="7">
    <source>
        <dbReference type="ARBA" id="ARBA00023136"/>
    </source>
</evidence>
<dbReference type="Proteomes" id="UP001458880">
    <property type="component" value="Unassembled WGS sequence"/>
</dbReference>
<feature type="transmembrane region" description="Helical" evidence="10">
    <location>
        <begin position="194"/>
        <end position="217"/>
    </location>
</feature>
<keyword evidence="5" id="KW-0552">Olfaction</keyword>
<protein>
    <submittedName>
        <fullName evidence="12">7tm Odorant receptor</fullName>
    </submittedName>
</protein>
<dbReference type="EMBL" id="JASPKY010000372">
    <property type="protein sequence ID" value="KAK9703353.1"/>
    <property type="molecule type" value="Genomic_DNA"/>
</dbReference>
<keyword evidence="4 10" id="KW-0812">Transmembrane</keyword>
<keyword evidence="8 12" id="KW-0675">Receptor</keyword>